<evidence type="ECO:0000259" key="3">
    <source>
        <dbReference type="Pfam" id="PF04195"/>
    </source>
</evidence>
<dbReference type="PANTHER" id="PTHR31099">
    <property type="entry name" value="OS06G0165300 PROTEIN"/>
    <property type="match status" value="1"/>
</dbReference>
<accession>A0AAV1D5F0</accession>
<feature type="domain" description="Transposase (putative) gypsy type" evidence="3">
    <location>
        <begin position="60"/>
        <end position="121"/>
    </location>
</feature>
<sequence length="613" mass="68803">MSSVQPSNPKLGISVFNSDLTEAQLESIKNYYKILNGFRASIPEEDCTIDDPLDGMTGIYAKFPYVGLRFPISLFFLEVLNRYGVSMSQVSPHFVARVLGYELLSKALVVEPPFYEMSYFFIFTPSGDWYTLSRRFKERGIIKGVSDGFKGWGNGFLFVRDSVIEGNMEWRVPDQPIKDVAKIPKASNLVIRAYLGHSVFGKVLPEAALIYYGMSNLGDPEEGSSSADSIAESDSPNEEMEEPITEGSSKRLKMIDTVPDIEILSTTEVLALKVLAAEDVLKEKREGKRPVATVPTNRVNEGSSTILGDLVMSPVMAAWRIEPFRPDFQVVHFGSILNSSHLWKDWFANMSPQLIRIIFLPFRMRVWLKELLLLLWRVFIEIWRSLDWWSYGLLLCSRKTANLCVTLVCKLDEHRITSLAYEEKLKALEMKATESEESCSVLPKELEDAQDELKVAKDELDVVQVEFGEKGCEVGRCFCSDSRGEQESHQGAGNAHDRHLLITESIPYYFSEGLADFVFQRQFKRGVKLEETPFCNPNAITKAQEATVALHHLALDYHRVLADNAQNPTPTLMGIRAKHLLPNPKASTSHTVTGQGSFGAGDREGEANQAKAS</sequence>
<evidence type="ECO:0000313" key="4">
    <source>
        <dbReference type="EMBL" id="CAI9103075.1"/>
    </source>
</evidence>
<dbReference type="EMBL" id="OX459121">
    <property type="protein sequence ID" value="CAI9103075.1"/>
    <property type="molecule type" value="Genomic_DNA"/>
</dbReference>
<dbReference type="AlphaFoldDB" id="A0AAV1D5F0"/>
<keyword evidence="1" id="KW-0175">Coiled coil</keyword>
<feature type="compositionally biased region" description="Low complexity" evidence="2">
    <location>
        <begin position="223"/>
        <end position="234"/>
    </location>
</feature>
<feature type="coiled-coil region" evidence="1">
    <location>
        <begin position="411"/>
        <end position="466"/>
    </location>
</feature>
<feature type="region of interest" description="Disordered" evidence="2">
    <location>
        <begin position="582"/>
        <end position="613"/>
    </location>
</feature>
<dbReference type="Proteomes" id="UP001161247">
    <property type="component" value="Chromosome 4"/>
</dbReference>
<evidence type="ECO:0000313" key="5">
    <source>
        <dbReference type="Proteomes" id="UP001161247"/>
    </source>
</evidence>
<organism evidence="4 5">
    <name type="scientific">Oldenlandia corymbosa var. corymbosa</name>
    <dbReference type="NCBI Taxonomy" id="529605"/>
    <lineage>
        <taxon>Eukaryota</taxon>
        <taxon>Viridiplantae</taxon>
        <taxon>Streptophyta</taxon>
        <taxon>Embryophyta</taxon>
        <taxon>Tracheophyta</taxon>
        <taxon>Spermatophyta</taxon>
        <taxon>Magnoliopsida</taxon>
        <taxon>eudicotyledons</taxon>
        <taxon>Gunneridae</taxon>
        <taxon>Pentapetalae</taxon>
        <taxon>asterids</taxon>
        <taxon>lamiids</taxon>
        <taxon>Gentianales</taxon>
        <taxon>Rubiaceae</taxon>
        <taxon>Rubioideae</taxon>
        <taxon>Spermacoceae</taxon>
        <taxon>Hedyotis-Oldenlandia complex</taxon>
        <taxon>Oldenlandia</taxon>
    </lineage>
</organism>
<protein>
    <submittedName>
        <fullName evidence="4">OLC1v1001507C1</fullName>
    </submittedName>
</protein>
<reference evidence="4" key="1">
    <citation type="submission" date="2023-03" db="EMBL/GenBank/DDBJ databases">
        <authorList>
            <person name="Julca I."/>
        </authorList>
    </citation>
    <scope>NUCLEOTIDE SEQUENCE</scope>
</reference>
<feature type="compositionally biased region" description="Acidic residues" evidence="2">
    <location>
        <begin position="235"/>
        <end position="244"/>
    </location>
</feature>
<gene>
    <name evidence="4" type="ORF">OLC1_LOCUS12304</name>
</gene>
<proteinExistence type="predicted"/>
<dbReference type="PANTHER" id="PTHR31099:SF28">
    <property type="entry name" value="F5J5.12"/>
    <property type="match status" value="1"/>
</dbReference>
<feature type="region of interest" description="Disordered" evidence="2">
    <location>
        <begin position="221"/>
        <end position="251"/>
    </location>
</feature>
<evidence type="ECO:0000256" key="2">
    <source>
        <dbReference type="SAM" id="MobiDB-lite"/>
    </source>
</evidence>
<dbReference type="Pfam" id="PF04195">
    <property type="entry name" value="Transposase_28"/>
    <property type="match status" value="1"/>
</dbReference>
<name>A0AAV1D5F0_OLDCO</name>
<feature type="compositionally biased region" description="Polar residues" evidence="2">
    <location>
        <begin position="585"/>
        <end position="595"/>
    </location>
</feature>
<dbReference type="InterPro" id="IPR007321">
    <property type="entry name" value="Transposase_28"/>
</dbReference>
<keyword evidence="5" id="KW-1185">Reference proteome</keyword>
<evidence type="ECO:0000256" key="1">
    <source>
        <dbReference type="SAM" id="Coils"/>
    </source>
</evidence>
<dbReference type="SUPFAM" id="SSF57997">
    <property type="entry name" value="Tropomyosin"/>
    <property type="match status" value="1"/>
</dbReference>